<name>A0A0A8YKG7_ARUDO</name>
<accession>A0A0A8YKG7</accession>
<dbReference type="EMBL" id="GBRH01272065">
    <property type="protein sequence ID" value="JAD25830.1"/>
    <property type="molecule type" value="Transcribed_RNA"/>
</dbReference>
<protein>
    <submittedName>
        <fullName evidence="1">Uncharacterized protein</fullName>
    </submittedName>
</protein>
<evidence type="ECO:0000313" key="1">
    <source>
        <dbReference type="EMBL" id="JAD25830.1"/>
    </source>
</evidence>
<reference evidence="1" key="2">
    <citation type="journal article" date="2015" name="Data Brief">
        <title>Shoot transcriptome of the giant reed, Arundo donax.</title>
        <authorList>
            <person name="Barrero R.A."/>
            <person name="Guerrero F.D."/>
            <person name="Moolhuijzen P."/>
            <person name="Goolsby J.A."/>
            <person name="Tidwell J."/>
            <person name="Bellgard S.E."/>
            <person name="Bellgard M.I."/>
        </authorList>
    </citation>
    <scope>NUCLEOTIDE SEQUENCE</scope>
    <source>
        <tissue evidence="1">Shoot tissue taken approximately 20 cm above the soil surface</tissue>
    </source>
</reference>
<sequence length="15" mass="1939">MWIGFRVKRKQTLEF</sequence>
<organism evidence="1">
    <name type="scientific">Arundo donax</name>
    <name type="common">Giant reed</name>
    <name type="synonym">Donax arundinaceus</name>
    <dbReference type="NCBI Taxonomy" id="35708"/>
    <lineage>
        <taxon>Eukaryota</taxon>
        <taxon>Viridiplantae</taxon>
        <taxon>Streptophyta</taxon>
        <taxon>Embryophyta</taxon>
        <taxon>Tracheophyta</taxon>
        <taxon>Spermatophyta</taxon>
        <taxon>Magnoliopsida</taxon>
        <taxon>Liliopsida</taxon>
        <taxon>Poales</taxon>
        <taxon>Poaceae</taxon>
        <taxon>PACMAD clade</taxon>
        <taxon>Arundinoideae</taxon>
        <taxon>Arundineae</taxon>
        <taxon>Arundo</taxon>
    </lineage>
</organism>
<reference evidence="1" key="1">
    <citation type="submission" date="2014-09" db="EMBL/GenBank/DDBJ databases">
        <authorList>
            <person name="Magalhaes I.L.F."/>
            <person name="Oliveira U."/>
            <person name="Santos F.R."/>
            <person name="Vidigal T.H.D.A."/>
            <person name="Brescovit A.D."/>
            <person name="Santos A.J."/>
        </authorList>
    </citation>
    <scope>NUCLEOTIDE SEQUENCE</scope>
    <source>
        <tissue evidence="1">Shoot tissue taken approximately 20 cm above the soil surface</tissue>
    </source>
</reference>
<proteinExistence type="predicted"/>